<keyword evidence="3" id="KW-1185">Reference proteome</keyword>
<gene>
    <name evidence="2" type="ORF">NXF25_007762</name>
</gene>
<feature type="region of interest" description="Disordered" evidence="1">
    <location>
        <begin position="110"/>
        <end position="147"/>
    </location>
</feature>
<comment type="caution">
    <text evidence="2">The sequence shown here is derived from an EMBL/GenBank/DDBJ whole genome shotgun (WGS) entry which is preliminary data.</text>
</comment>
<reference evidence="2 3" key="1">
    <citation type="journal article" date="2024" name="Proc. Natl. Acad. Sci. U.S.A.">
        <title>The genetic regulatory architecture and epigenomic basis for age-related changes in rattlesnake venom.</title>
        <authorList>
            <person name="Hogan M.P."/>
            <person name="Holding M.L."/>
            <person name="Nystrom G.S."/>
            <person name="Colston T.J."/>
            <person name="Bartlett D.A."/>
            <person name="Mason A.J."/>
            <person name="Ellsworth S.A."/>
            <person name="Rautsaw R.M."/>
            <person name="Lawrence K.C."/>
            <person name="Strickland J.L."/>
            <person name="He B."/>
            <person name="Fraser P."/>
            <person name="Margres M.J."/>
            <person name="Gilbert D.M."/>
            <person name="Gibbs H.L."/>
            <person name="Parkinson C.L."/>
            <person name="Rokyta D.R."/>
        </authorList>
    </citation>
    <scope>NUCLEOTIDE SEQUENCE [LARGE SCALE GENOMIC DNA]</scope>
    <source>
        <strain evidence="2">DRR0105</strain>
    </source>
</reference>
<sequence length="147" mass="16982">MVENEVHCREQEGEDPDGATNKSGEIWRMMAVMPEWEEDSHTPIQADGRHQKLASRIDEGKELQKQEEKEKQSNLGVKILESRPIKGEHPDEATNKSGKIWQMMAAMPEWEEDSHTPVQADGHQRKLGSRIGERKELKKEEKKIWTT</sequence>
<evidence type="ECO:0000313" key="3">
    <source>
        <dbReference type="Proteomes" id="UP001474421"/>
    </source>
</evidence>
<protein>
    <submittedName>
        <fullName evidence="2">Uncharacterized protein</fullName>
    </submittedName>
</protein>
<dbReference type="EMBL" id="JAOTOJ010000003">
    <property type="protein sequence ID" value="KAK9402935.1"/>
    <property type="molecule type" value="Genomic_DNA"/>
</dbReference>
<organism evidence="2 3">
    <name type="scientific">Crotalus adamanteus</name>
    <name type="common">Eastern diamondback rattlesnake</name>
    <dbReference type="NCBI Taxonomy" id="8729"/>
    <lineage>
        <taxon>Eukaryota</taxon>
        <taxon>Metazoa</taxon>
        <taxon>Chordata</taxon>
        <taxon>Craniata</taxon>
        <taxon>Vertebrata</taxon>
        <taxon>Euteleostomi</taxon>
        <taxon>Lepidosauria</taxon>
        <taxon>Squamata</taxon>
        <taxon>Bifurcata</taxon>
        <taxon>Unidentata</taxon>
        <taxon>Episquamata</taxon>
        <taxon>Toxicofera</taxon>
        <taxon>Serpentes</taxon>
        <taxon>Colubroidea</taxon>
        <taxon>Viperidae</taxon>
        <taxon>Crotalinae</taxon>
        <taxon>Crotalus</taxon>
    </lineage>
</organism>
<evidence type="ECO:0000313" key="2">
    <source>
        <dbReference type="EMBL" id="KAK9402935.1"/>
    </source>
</evidence>
<dbReference type="AlphaFoldDB" id="A0AAW1BLA8"/>
<feature type="compositionally biased region" description="Basic and acidic residues" evidence="1">
    <location>
        <begin position="131"/>
        <end position="147"/>
    </location>
</feature>
<feature type="compositionally biased region" description="Basic and acidic residues" evidence="1">
    <location>
        <begin position="1"/>
        <end position="11"/>
    </location>
</feature>
<feature type="region of interest" description="Disordered" evidence="1">
    <location>
        <begin position="54"/>
        <end position="98"/>
    </location>
</feature>
<dbReference type="Proteomes" id="UP001474421">
    <property type="component" value="Unassembled WGS sequence"/>
</dbReference>
<accession>A0AAW1BLA8</accession>
<feature type="compositionally biased region" description="Basic and acidic residues" evidence="1">
    <location>
        <begin position="54"/>
        <end position="72"/>
    </location>
</feature>
<evidence type="ECO:0000256" key="1">
    <source>
        <dbReference type="SAM" id="MobiDB-lite"/>
    </source>
</evidence>
<proteinExistence type="predicted"/>
<name>A0AAW1BLA8_CROAD</name>
<feature type="region of interest" description="Disordered" evidence="1">
    <location>
        <begin position="1"/>
        <end position="24"/>
    </location>
</feature>
<feature type="compositionally biased region" description="Basic and acidic residues" evidence="1">
    <location>
        <begin position="80"/>
        <end position="94"/>
    </location>
</feature>